<dbReference type="HOGENOM" id="CLU_001305_5_0_1"/>
<dbReference type="AlphaFoldDB" id="A0A0C9SVN5"/>
<gene>
    <name evidence="2" type="ORF">PAXINDRAFT_103266</name>
</gene>
<dbReference type="Pfam" id="PF12770">
    <property type="entry name" value="CHAT"/>
    <property type="match status" value="1"/>
</dbReference>
<organism evidence="2 3">
    <name type="scientific">Paxillus involutus ATCC 200175</name>
    <dbReference type="NCBI Taxonomy" id="664439"/>
    <lineage>
        <taxon>Eukaryota</taxon>
        <taxon>Fungi</taxon>
        <taxon>Dikarya</taxon>
        <taxon>Basidiomycota</taxon>
        <taxon>Agaricomycotina</taxon>
        <taxon>Agaricomycetes</taxon>
        <taxon>Agaricomycetidae</taxon>
        <taxon>Boletales</taxon>
        <taxon>Paxilineae</taxon>
        <taxon>Paxillaceae</taxon>
        <taxon>Paxillus</taxon>
    </lineage>
</organism>
<dbReference type="OrthoDB" id="9991317at2759"/>
<name>A0A0C9SVN5_PAXIN</name>
<evidence type="ECO:0000313" key="3">
    <source>
        <dbReference type="Proteomes" id="UP000053647"/>
    </source>
</evidence>
<dbReference type="InterPro" id="IPR024983">
    <property type="entry name" value="CHAT_dom"/>
</dbReference>
<accession>A0A0C9SVN5</accession>
<reference evidence="3" key="2">
    <citation type="submission" date="2015-01" db="EMBL/GenBank/DDBJ databases">
        <title>Evolutionary Origins and Diversification of the Mycorrhizal Mutualists.</title>
        <authorList>
            <consortium name="DOE Joint Genome Institute"/>
            <consortium name="Mycorrhizal Genomics Consortium"/>
            <person name="Kohler A."/>
            <person name="Kuo A."/>
            <person name="Nagy L.G."/>
            <person name="Floudas D."/>
            <person name="Copeland A."/>
            <person name="Barry K.W."/>
            <person name="Cichocki N."/>
            <person name="Veneault-Fourrey C."/>
            <person name="LaButti K."/>
            <person name="Lindquist E.A."/>
            <person name="Lipzen A."/>
            <person name="Lundell T."/>
            <person name="Morin E."/>
            <person name="Murat C."/>
            <person name="Riley R."/>
            <person name="Ohm R."/>
            <person name="Sun H."/>
            <person name="Tunlid A."/>
            <person name="Henrissat B."/>
            <person name="Grigoriev I.V."/>
            <person name="Hibbett D.S."/>
            <person name="Martin F."/>
        </authorList>
    </citation>
    <scope>NUCLEOTIDE SEQUENCE [LARGE SCALE GENOMIC DNA]</scope>
    <source>
        <strain evidence="3">ATCC 200175</strain>
    </source>
</reference>
<proteinExistence type="predicted"/>
<feature type="domain" description="CHAT" evidence="1">
    <location>
        <begin position="201"/>
        <end position="466"/>
    </location>
</feature>
<evidence type="ECO:0000313" key="2">
    <source>
        <dbReference type="EMBL" id="KIJ06690.1"/>
    </source>
</evidence>
<sequence>MKHFPVDLSVDAASCALRCGKVPHALEHLEQGRALLWTQMARFHTLLDDLSSSNPRAALLVQRFQELSFILKTESADKSCDDDAPRVPVVVEAKAVRYMQLVAEWNNVVEEIRTFEGFSRFLLPPLFSDLREAACGGPVIVLIASRFSCDAVIVLHGQPPIHVPLTITIEWLKALAVRHRTNVSQNKTCSPKESRNEFVVVLRELWREVVFPVVTQLKGVAEKGSRIWWCPTSVFTVFPLHATGEYRPGKSTLSQIYISSYTPTLLALVKARKNASTGNSSPISFAAIGQAQPDGQWAPLPFVERELDFLERFLPAPSVTLTKLTSSLSTREAASRALQNNRWVHLSCHGQQNFKEPFKSSFAMRDGPLSLLDIIDLDLSHHEFAFLSACKTAMGDSTVPDEVIHLVAGLQFTGVKSVVGTLWQVQDEVAFKLVSKFYEEFCKGDRLDCTIAGPALHRSTAQLRKEEIQNEKIPLHETFMFIHIGI</sequence>
<protein>
    <recommendedName>
        <fullName evidence="1">CHAT domain-containing protein</fullName>
    </recommendedName>
</protein>
<reference evidence="2 3" key="1">
    <citation type="submission" date="2014-06" db="EMBL/GenBank/DDBJ databases">
        <authorList>
            <consortium name="DOE Joint Genome Institute"/>
            <person name="Kuo A."/>
            <person name="Kohler A."/>
            <person name="Nagy L.G."/>
            <person name="Floudas D."/>
            <person name="Copeland A."/>
            <person name="Barry K.W."/>
            <person name="Cichocki N."/>
            <person name="Veneault-Fourrey C."/>
            <person name="LaButti K."/>
            <person name="Lindquist E.A."/>
            <person name="Lipzen A."/>
            <person name="Lundell T."/>
            <person name="Morin E."/>
            <person name="Murat C."/>
            <person name="Sun H."/>
            <person name="Tunlid A."/>
            <person name="Henrissat B."/>
            <person name="Grigoriev I.V."/>
            <person name="Hibbett D.S."/>
            <person name="Martin F."/>
            <person name="Nordberg H.P."/>
            <person name="Cantor M.N."/>
            <person name="Hua S.X."/>
        </authorList>
    </citation>
    <scope>NUCLEOTIDE SEQUENCE [LARGE SCALE GENOMIC DNA]</scope>
    <source>
        <strain evidence="2 3">ATCC 200175</strain>
    </source>
</reference>
<keyword evidence="3" id="KW-1185">Reference proteome</keyword>
<evidence type="ECO:0000259" key="1">
    <source>
        <dbReference type="Pfam" id="PF12770"/>
    </source>
</evidence>
<dbReference type="EMBL" id="KN820207">
    <property type="protein sequence ID" value="KIJ06690.1"/>
    <property type="molecule type" value="Genomic_DNA"/>
</dbReference>
<dbReference type="Proteomes" id="UP000053647">
    <property type="component" value="Unassembled WGS sequence"/>
</dbReference>